<keyword evidence="2 4" id="KW-0521">NADP</keyword>
<evidence type="ECO:0000256" key="5">
    <source>
        <dbReference type="PIRSR" id="PIRSR000193-1"/>
    </source>
</evidence>
<dbReference type="InterPro" id="IPR029036">
    <property type="entry name" value="P5CR_dimer"/>
</dbReference>
<protein>
    <recommendedName>
        <fullName evidence="4">Pyrroline-5-carboxylate reductase</fullName>
        <shortName evidence="4">P5C reductase</shortName>
        <shortName evidence="4">P5CR</shortName>
        <ecNumber evidence="4">1.5.1.2</ecNumber>
    </recommendedName>
    <alternativeName>
        <fullName evidence="4">PCA reductase</fullName>
    </alternativeName>
</protein>
<evidence type="ECO:0000313" key="9">
    <source>
        <dbReference type="Proteomes" id="UP000217771"/>
    </source>
</evidence>
<comment type="function">
    <text evidence="4">Catalyzes the reduction of 1-pyrroline-5-carboxylate (PCA) to L-proline.</text>
</comment>
<dbReference type="Pfam" id="PF14748">
    <property type="entry name" value="P5CR_dimer"/>
    <property type="match status" value="1"/>
</dbReference>
<comment type="catalytic activity">
    <reaction evidence="4">
        <text>L-proline + NAD(+) = (S)-1-pyrroline-5-carboxylate + NADH + 2 H(+)</text>
        <dbReference type="Rhea" id="RHEA:14105"/>
        <dbReference type="ChEBI" id="CHEBI:15378"/>
        <dbReference type="ChEBI" id="CHEBI:17388"/>
        <dbReference type="ChEBI" id="CHEBI:57540"/>
        <dbReference type="ChEBI" id="CHEBI:57945"/>
        <dbReference type="ChEBI" id="CHEBI:60039"/>
        <dbReference type="EC" id="1.5.1.2"/>
    </reaction>
</comment>
<feature type="binding site" evidence="5">
    <location>
        <begin position="42"/>
        <end position="48"/>
    </location>
    <ligand>
        <name>NADP(+)</name>
        <dbReference type="ChEBI" id="CHEBI:58349"/>
    </ligand>
</feature>
<gene>
    <name evidence="4" type="primary">proC</name>
    <name evidence="8" type="ORF">CK498_19090</name>
</gene>
<feature type="domain" description="Pyrroline-5-carboxylate reductase dimerisation" evidence="7">
    <location>
        <begin position="191"/>
        <end position="289"/>
    </location>
</feature>
<comment type="caution">
    <text evidence="8">The sequence shown here is derived from an EMBL/GenBank/DDBJ whole genome shotgun (WGS) entry which is preliminary data.</text>
</comment>
<comment type="similarity">
    <text evidence="1 4">Belongs to the pyrroline-5-carboxylate reductase family.</text>
</comment>
<dbReference type="PANTHER" id="PTHR11645:SF0">
    <property type="entry name" value="PYRROLINE-5-CARBOXYLATE REDUCTASE 3"/>
    <property type="match status" value="1"/>
</dbReference>
<feature type="domain" description="Pyrroline-5-carboxylate reductase catalytic N-terminal" evidence="6">
    <location>
        <begin position="39"/>
        <end position="127"/>
    </location>
</feature>
<evidence type="ECO:0000256" key="3">
    <source>
        <dbReference type="ARBA" id="ARBA00023002"/>
    </source>
</evidence>
<feature type="binding site" evidence="5">
    <location>
        <position position="71"/>
    </location>
    <ligand>
        <name>NADP(+)</name>
        <dbReference type="ChEBI" id="CHEBI:58349"/>
    </ligand>
</feature>
<dbReference type="HAMAP" id="MF_01925">
    <property type="entry name" value="P5C_reductase"/>
    <property type="match status" value="1"/>
</dbReference>
<dbReference type="PIRSF" id="PIRSF000193">
    <property type="entry name" value="Pyrrol-5-carb_rd"/>
    <property type="match status" value="1"/>
</dbReference>
<dbReference type="AlphaFoldDB" id="A0A2A2ESB6"/>
<keyword evidence="4" id="KW-0028">Amino-acid biosynthesis</keyword>
<evidence type="ECO:0000256" key="2">
    <source>
        <dbReference type="ARBA" id="ARBA00022857"/>
    </source>
</evidence>
<evidence type="ECO:0000259" key="6">
    <source>
        <dbReference type="Pfam" id="PF03807"/>
    </source>
</evidence>
<organism evidence="8 9">
    <name type="scientific">Halomonas salipaludis</name>
    <dbReference type="NCBI Taxonomy" id="2032625"/>
    <lineage>
        <taxon>Bacteria</taxon>
        <taxon>Pseudomonadati</taxon>
        <taxon>Pseudomonadota</taxon>
        <taxon>Gammaproteobacteria</taxon>
        <taxon>Oceanospirillales</taxon>
        <taxon>Halomonadaceae</taxon>
        <taxon>Halomonas</taxon>
    </lineage>
</organism>
<dbReference type="SUPFAM" id="SSF48179">
    <property type="entry name" value="6-phosphogluconate dehydrogenase C-terminal domain-like"/>
    <property type="match status" value="1"/>
</dbReference>
<dbReference type="Pfam" id="PF03807">
    <property type="entry name" value="F420_oxidored"/>
    <property type="match status" value="1"/>
</dbReference>
<dbReference type="InterPro" id="IPR028939">
    <property type="entry name" value="P5C_Rdtase_cat_N"/>
</dbReference>
<dbReference type="OrthoDB" id="8418678at2"/>
<dbReference type="InterPro" id="IPR036291">
    <property type="entry name" value="NAD(P)-bd_dom_sf"/>
</dbReference>
<keyword evidence="3 4" id="KW-0560">Oxidoreductase</keyword>
<dbReference type="EMBL" id="NSKB01000007">
    <property type="protein sequence ID" value="PAU75252.1"/>
    <property type="molecule type" value="Genomic_DNA"/>
</dbReference>
<dbReference type="GO" id="GO:0005737">
    <property type="term" value="C:cytoplasm"/>
    <property type="evidence" value="ECO:0007669"/>
    <property type="project" value="UniProtKB-SubCell"/>
</dbReference>
<dbReference type="EC" id="1.5.1.2" evidence="4"/>
<dbReference type="GO" id="GO:0055129">
    <property type="term" value="P:L-proline biosynthetic process"/>
    <property type="evidence" value="ECO:0007669"/>
    <property type="project" value="UniProtKB-UniRule"/>
</dbReference>
<evidence type="ECO:0000256" key="4">
    <source>
        <dbReference type="HAMAP-Rule" id="MF_01925"/>
    </source>
</evidence>
<name>A0A2A2ESB6_9GAMM</name>
<accession>A0A2A2ESB6</accession>
<dbReference type="Gene3D" id="1.10.3730.10">
    <property type="entry name" value="ProC C-terminal domain-like"/>
    <property type="match status" value="1"/>
</dbReference>
<dbReference type="InterPro" id="IPR000304">
    <property type="entry name" value="Pyrroline-COOH_reductase"/>
</dbReference>
<keyword evidence="4" id="KW-0963">Cytoplasm</keyword>
<sequence length="308" mass="32197">MYICGAFTTYSPSSHGGGAAGSCRCVAKGGGDMSQGTVIGIIGGQGWMGRALGLALLEQGVVSAGQLVISSRTGSSNAYRDWPGVRCTEDNRELAELADVIVLSVRPQDLAGVDIEVGDKLVVSLLAMASLQEVAGQVGSRRVVRAMPNAAAEIRRAYFPWFASPQVSAADKRLVQALLESCGRARELPSERDLDYLTALSGAGPAYPALLAQSMLEHARQMGIADDIALEAVMQTLVGGSLLLEKLGADPGDMVERLIAYDGTTAKGLTAMMEEGIGQAISRGLEAAHWVAMGPSRSGQSSNRESLE</sequence>
<keyword evidence="9" id="KW-1185">Reference proteome</keyword>
<evidence type="ECO:0000259" key="7">
    <source>
        <dbReference type="Pfam" id="PF14748"/>
    </source>
</evidence>
<comment type="catalytic activity">
    <reaction evidence="4">
        <text>L-proline + NADP(+) = (S)-1-pyrroline-5-carboxylate + NADPH + 2 H(+)</text>
        <dbReference type="Rhea" id="RHEA:14109"/>
        <dbReference type="ChEBI" id="CHEBI:15378"/>
        <dbReference type="ChEBI" id="CHEBI:17388"/>
        <dbReference type="ChEBI" id="CHEBI:57783"/>
        <dbReference type="ChEBI" id="CHEBI:58349"/>
        <dbReference type="ChEBI" id="CHEBI:60039"/>
        <dbReference type="EC" id="1.5.1.2"/>
    </reaction>
</comment>
<dbReference type="Proteomes" id="UP000217771">
    <property type="component" value="Unassembled WGS sequence"/>
</dbReference>
<evidence type="ECO:0000313" key="8">
    <source>
        <dbReference type="EMBL" id="PAU75252.1"/>
    </source>
</evidence>
<feature type="binding site" evidence="5">
    <location>
        <position position="91"/>
    </location>
    <ligand>
        <name>NADPH</name>
        <dbReference type="ChEBI" id="CHEBI:57783"/>
    </ligand>
</feature>
<dbReference type="InterPro" id="IPR008927">
    <property type="entry name" value="6-PGluconate_DH-like_C_sf"/>
</dbReference>
<comment type="subcellular location">
    <subcellularLocation>
        <location evidence="4">Cytoplasm</location>
    </subcellularLocation>
</comment>
<reference evidence="8 9" key="1">
    <citation type="submission" date="2017-08" db="EMBL/GenBank/DDBJ databases">
        <title>Halomonas alkalisoli sp. nov., isolated from saline alkaline soil.</title>
        <authorList>
            <person name="Wang D."/>
            <person name="Zhang G."/>
        </authorList>
    </citation>
    <scope>NUCLEOTIDE SEQUENCE [LARGE SCALE GENOMIC DNA]</scope>
    <source>
        <strain evidence="8 9">WRN001</strain>
    </source>
</reference>
<evidence type="ECO:0000256" key="1">
    <source>
        <dbReference type="ARBA" id="ARBA00005525"/>
    </source>
</evidence>
<proteinExistence type="inferred from homology"/>
<dbReference type="SUPFAM" id="SSF51735">
    <property type="entry name" value="NAD(P)-binding Rossmann-fold domains"/>
    <property type="match status" value="1"/>
</dbReference>
<keyword evidence="4" id="KW-0641">Proline biosynthesis</keyword>
<dbReference type="UniPathway" id="UPA00098">
    <property type="reaction ID" value="UER00361"/>
</dbReference>
<dbReference type="PANTHER" id="PTHR11645">
    <property type="entry name" value="PYRROLINE-5-CARBOXYLATE REDUCTASE"/>
    <property type="match status" value="1"/>
</dbReference>
<comment type="pathway">
    <text evidence="4">Amino-acid biosynthesis; L-proline biosynthesis; L-proline from L-glutamate 5-semialdehyde: step 1/1.</text>
</comment>
<dbReference type="GO" id="GO:0004735">
    <property type="term" value="F:pyrroline-5-carboxylate reductase activity"/>
    <property type="evidence" value="ECO:0007669"/>
    <property type="project" value="UniProtKB-UniRule"/>
</dbReference>
<dbReference type="Gene3D" id="3.40.50.720">
    <property type="entry name" value="NAD(P)-binding Rossmann-like Domain"/>
    <property type="match status" value="1"/>
</dbReference>